<evidence type="ECO:0000313" key="1">
    <source>
        <dbReference type="EMBL" id="KAH7920860.1"/>
    </source>
</evidence>
<comment type="caution">
    <text evidence="1">The sequence shown here is derived from an EMBL/GenBank/DDBJ whole genome shotgun (WGS) entry which is preliminary data.</text>
</comment>
<sequence>MFAIRCRSILVQIHETLQESTIAQHGSKDARSRFWRTYKREAAEYDSEFLDSHRSNMDIVLIFSGLFSAVCTSFIIAMEPSLNADPTDTTQALLKILIHTINNDTFPGQNLQPPEWTGPTPTVIWTQTLIYASLSASLLAALGAMLGKQWLSHFSHLGRGSVDARGRRRQQKLDGLQAWHLDAVLECLPVLLQISLLLFGTAL</sequence>
<keyword evidence="2" id="KW-1185">Reference proteome</keyword>
<protein>
    <submittedName>
        <fullName evidence="1">Uncharacterized protein</fullName>
    </submittedName>
</protein>
<proteinExistence type="predicted"/>
<name>A0ACB8B5B7_9AGAM</name>
<gene>
    <name evidence="1" type="ORF">BV22DRAFT_1020451</name>
</gene>
<organism evidence="1 2">
    <name type="scientific">Leucogyrophana mollusca</name>
    <dbReference type="NCBI Taxonomy" id="85980"/>
    <lineage>
        <taxon>Eukaryota</taxon>
        <taxon>Fungi</taxon>
        <taxon>Dikarya</taxon>
        <taxon>Basidiomycota</taxon>
        <taxon>Agaricomycotina</taxon>
        <taxon>Agaricomycetes</taxon>
        <taxon>Agaricomycetidae</taxon>
        <taxon>Boletales</taxon>
        <taxon>Boletales incertae sedis</taxon>
        <taxon>Leucogyrophana</taxon>
    </lineage>
</organism>
<dbReference type="Proteomes" id="UP000790709">
    <property type="component" value="Unassembled WGS sequence"/>
</dbReference>
<reference evidence="1" key="1">
    <citation type="journal article" date="2021" name="New Phytol.">
        <title>Evolutionary innovations through gain and loss of genes in the ectomycorrhizal Boletales.</title>
        <authorList>
            <person name="Wu G."/>
            <person name="Miyauchi S."/>
            <person name="Morin E."/>
            <person name="Kuo A."/>
            <person name="Drula E."/>
            <person name="Varga T."/>
            <person name="Kohler A."/>
            <person name="Feng B."/>
            <person name="Cao Y."/>
            <person name="Lipzen A."/>
            <person name="Daum C."/>
            <person name="Hundley H."/>
            <person name="Pangilinan J."/>
            <person name="Johnson J."/>
            <person name="Barry K."/>
            <person name="LaButti K."/>
            <person name="Ng V."/>
            <person name="Ahrendt S."/>
            <person name="Min B."/>
            <person name="Choi I.G."/>
            <person name="Park H."/>
            <person name="Plett J.M."/>
            <person name="Magnuson J."/>
            <person name="Spatafora J.W."/>
            <person name="Nagy L.G."/>
            <person name="Henrissat B."/>
            <person name="Grigoriev I.V."/>
            <person name="Yang Z.L."/>
            <person name="Xu J."/>
            <person name="Martin F.M."/>
        </authorList>
    </citation>
    <scope>NUCLEOTIDE SEQUENCE</scope>
    <source>
        <strain evidence="1">KUC20120723A-06</strain>
    </source>
</reference>
<evidence type="ECO:0000313" key="2">
    <source>
        <dbReference type="Proteomes" id="UP000790709"/>
    </source>
</evidence>
<feature type="non-terminal residue" evidence="1">
    <location>
        <position position="203"/>
    </location>
</feature>
<dbReference type="EMBL" id="MU266555">
    <property type="protein sequence ID" value="KAH7920860.1"/>
    <property type="molecule type" value="Genomic_DNA"/>
</dbReference>
<accession>A0ACB8B5B7</accession>